<accession>A0A5J4QH99</accession>
<dbReference type="EMBL" id="SNRY01003534">
    <property type="protein sequence ID" value="KAA6320619.1"/>
    <property type="molecule type" value="Genomic_DNA"/>
</dbReference>
<sequence>MKKNVLLLLFALCFPMIISAQSNDDDIYYVPGKNKKEEKVVVKKKVETSTVYTTPARTIVVQDNKEKVRNVDEYNRRYDASDYNFVSEEDTFYINEKEKPDLNGEWVNGFDGSQDDYEYAERIIRFR</sequence>
<dbReference type="AlphaFoldDB" id="A0A5J4QH99"/>
<reference evidence="1" key="1">
    <citation type="submission" date="2019-03" db="EMBL/GenBank/DDBJ databases">
        <title>Single cell metagenomics reveals metabolic interactions within the superorganism composed of flagellate Streblomastix strix and complex community of Bacteroidetes bacteria on its surface.</title>
        <authorList>
            <person name="Treitli S.C."/>
            <person name="Kolisko M."/>
            <person name="Husnik F."/>
            <person name="Keeling P."/>
            <person name="Hampl V."/>
        </authorList>
    </citation>
    <scope>NUCLEOTIDE SEQUENCE</scope>
    <source>
        <strain evidence="1">STM</strain>
    </source>
</reference>
<feature type="non-terminal residue" evidence="1">
    <location>
        <position position="127"/>
    </location>
</feature>
<comment type="caution">
    <text evidence="1">The sequence shown here is derived from an EMBL/GenBank/DDBJ whole genome shotgun (WGS) entry which is preliminary data.</text>
</comment>
<proteinExistence type="predicted"/>
<evidence type="ECO:0000313" key="1">
    <source>
        <dbReference type="EMBL" id="KAA6320619.1"/>
    </source>
</evidence>
<name>A0A5J4QH99_9ZZZZ</name>
<gene>
    <name evidence="1" type="ORF">EZS27_029627</name>
</gene>
<organism evidence="1">
    <name type="scientific">termite gut metagenome</name>
    <dbReference type="NCBI Taxonomy" id="433724"/>
    <lineage>
        <taxon>unclassified sequences</taxon>
        <taxon>metagenomes</taxon>
        <taxon>organismal metagenomes</taxon>
    </lineage>
</organism>
<protein>
    <submittedName>
        <fullName evidence="1">Uncharacterized protein</fullName>
    </submittedName>
</protein>